<dbReference type="InterPro" id="IPR027417">
    <property type="entry name" value="P-loop_NTPase"/>
</dbReference>
<reference evidence="2 3" key="1">
    <citation type="submission" date="2019-03" db="EMBL/GenBank/DDBJ databases">
        <title>Draft genome sequences of novel Actinobacteria.</title>
        <authorList>
            <person name="Sahin N."/>
            <person name="Ay H."/>
            <person name="Saygin H."/>
        </authorList>
    </citation>
    <scope>NUCLEOTIDE SEQUENCE [LARGE SCALE GENOMIC DNA]</scope>
    <source>
        <strain evidence="2 3">KC310</strain>
    </source>
</reference>
<dbReference type="AlphaFoldDB" id="A0A4R4V9M5"/>
<dbReference type="SUPFAM" id="SSF47413">
    <property type="entry name" value="lambda repressor-like DNA-binding domains"/>
    <property type="match status" value="1"/>
</dbReference>
<evidence type="ECO:0000259" key="1">
    <source>
        <dbReference type="PROSITE" id="PS50943"/>
    </source>
</evidence>
<dbReference type="SMART" id="SM00028">
    <property type="entry name" value="TPR"/>
    <property type="match status" value="7"/>
</dbReference>
<dbReference type="PROSITE" id="PS50943">
    <property type="entry name" value="HTH_CROC1"/>
    <property type="match status" value="1"/>
</dbReference>
<feature type="domain" description="HTH cro/C1-type" evidence="1">
    <location>
        <begin position="5"/>
        <end position="60"/>
    </location>
</feature>
<dbReference type="CDD" id="cd00093">
    <property type="entry name" value="HTH_XRE"/>
    <property type="match status" value="1"/>
</dbReference>
<protein>
    <submittedName>
        <fullName evidence="2">Helix-turn-helix domain-containing protein</fullName>
    </submittedName>
</protein>
<comment type="caution">
    <text evidence="2">The sequence shown here is derived from an EMBL/GenBank/DDBJ whole genome shotgun (WGS) entry which is preliminary data.</text>
</comment>
<dbReference type="Pfam" id="PF17874">
    <property type="entry name" value="TPR_MalT"/>
    <property type="match status" value="1"/>
</dbReference>
<dbReference type="InterPro" id="IPR010982">
    <property type="entry name" value="Lambda_DNA-bd_dom_sf"/>
</dbReference>
<name>A0A4R4V9M5_9ACTN</name>
<dbReference type="InterPro" id="IPR001387">
    <property type="entry name" value="Cro/C1-type_HTH"/>
</dbReference>
<dbReference type="GO" id="GO:0043531">
    <property type="term" value="F:ADP binding"/>
    <property type="evidence" value="ECO:0007669"/>
    <property type="project" value="InterPro"/>
</dbReference>
<dbReference type="GO" id="GO:0003677">
    <property type="term" value="F:DNA binding"/>
    <property type="evidence" value="ECO:0007669"/>
    <property type="project" value="InterPro"/>
</dbReference>
<dbReference type="PANTHER" id="PTHR47691">
    <property type="entry name" value="REGULATOR-RELATED"/>
    <property type="match status" value="1"/>
</dbReference>
<dbReference type="Gene3D" id="3.40.50.300">
    <property type="entry name" value="P-loop containing nucleotide triphosphate hydrolases"/>
    <property type="match status" value="1"/>
</dbReference>
<dbReference type="Gene3D" id="1.10.260.40">
    <property type="entry name" value="lambda repressor-like DNA-binding domains"/>
    <property type="match status" value="1"/>
</dbReference>
<dbReference type="SMART" id="SM00530">
    <property type="entry name" value="HTH_XRE"/>
    <property type="match status" value="1"/>
</dbReference>
<dbReference type="Pfam" id="PF00931">
    <property type="entry name" value="NB-ARC"/>
    <property type="match status" value="1"/>
</dbReference>
<dbReference type="SUPFAM" id="SSF48452">
    <property type="entry name" value="TPR-like"/>
    <property type="match status" value="2"/>
</dbReference>
<dbReference type="PANTHER" id="PTHR47691:SF3">
    <property type="entry name" value="HTH-TYPE TRANSCRIPTIONAL REGULATOR RV0890C-RELATED"/>
    <property type="match status" value="1"/>
</dbReference>
<accession>A0A4R4V9M5</accession>
<dbReference type="PRINTS" id="PR00364">
    <property type="entry name" value="DISEASERSIST"/>
</dbReference>
<sequence>MGTLLRVWRERALLTQRQLADLAGLHERTVRRLEAGTLRRPHLSSLRLLAGALDLDAAELSALIREAGPDPQRPRETPVWVVPRQLPPDVAAFVGRTRELASLDEVRNEGTALITAIDGMGGVGKTALAVRWAHRVADRFPDGQLYINLQGYAPGPPLPATQALARLLRGLGIPADQVPAEVEEATGLYRSLLADKRVLVLLDNAHSAEQIRPLLPGGSECMAVVTSRDRLTGLAATHGVHRLTLGLLDPDEAAALLRHTIGHERGAAEPEPVTALARMCGYLPLAMRIAAANLAGRPDRSIAQYLAELQDEDPLDALTVAHDPHVAVRVAFDHSYHRLAPDRQRLYRLLGLVPGPDVGVAGAAALAGIEVADARGALAELVEAHLAQPQARDRYGMHDLLKAYARGRAYLHDGEEACEAALERLLDWYVAGADAAAALLFPEAMRLPLPPGAATPASTAFAGLPEAAAWLVDELPNLVAASRYAAGHGPHPAAWRMADALREYFWQRRPMVEWQLIAQAGLDAATTAGDARAQVTGHLSLGQAERAAGRPRSARLHLAEALTLARQVGWTEGQAAALSCQGTVALLSGDLRQAADDLTQAVRLYRHSGWLGGQADSLLDLSLVERELGELYEAVVHLHQALDLYRQTGSRVAETIVLGALGEVDHDRGRLESAHRHLTDAARLYQELGARFGEAYFLRSLAAIKCDTGDIQEALTTAREALRLAGEIRDPYTEARTRIVLARVHLRLGHTRDAADQYGRALALAQQTCSPTTEAGARLGLADVSLALDQPDRALGSARDALGIAAAAGMRILQGYAHITLAAAHHRLGHLDPALSHAQQALDLHRQSGCSLGAARALRVLGCALRDTGDLPAAERRWQEALDRLADIGSPEADEIRALLNT</sequence>
<organism evidence="2 3">
    <name type="scientific">Nonomuraea deserti</name>
    <dbReference type="NCBI Taxonomy" id="1848322"/>
    <lineage>
        <taxon>Bacteria</taxon>
        <taxon>Bacillati</taxon>
        <taxon>Actinomycetota</taxon>
        <taxon>Actinomycetes</taxon>
        <taxon>Streptosporangiales</taxon>
        <taxon>Streptosporangiaceae</taxon>
        <taxon>Nonomuraea</taxon>
    </lineage>
</organism>
<evidence type="ECO:0000313" key="3">
    <source>
        <dbReference type="Proteomes" id="UP000295258"/>
    </source>
</evidence>
<dbReference type="InterPro" id="IPR011990">
    <property type="entry name" value="TPR-like_helical_dom_sf"/>
</dbReference>
<dbReference type="InterPro" id="IPR041617">
    <property type="entry name" value="TPR_MalT"/>
</dbReference>
<dbReference type="Proteomes" id="UP000295258">
    <property type="component" value="Unassembled WGS sequence"/>
</dbReference>
<dbReference type="InterPro" id="IPR002182">
    <property type="entry name" value="NB-ARC"/>
</dbReference>
<dbReference type="SUPFAM" id="SSF52540">
    <property type="entry name" value="P-loop containing nucleoside triphosphate hydrolases"/>
    <property type="match status" value="1"/>
</dbReference>
<dbReference type="Gene3D" id="1.25.40.10">
    <property type="entry name" value="Tetratricopeptide repeat domain"/>
    <property type="match status" value="3"/>
</dbReference>
<evidence type="ECO:0000313" key="2">
    <source>
        <dbReference type="EMBL" id="TDD02068.1"/>
    </source>
</evidence>
<dbReference type="RefSeq" id="WP_132597553.1">
    <property type="nucleotide sequence ID" value="NZ_SMKO01000069.1"/>
</dbReference>
<dbReference type="EMBL" id="SMKO01000069">
    <property type="protein sequence ID" value="TDD02068.1"/>
    <property type="molecule type" value="Genomic_DNA"/>
</dbReference>
<gene>
    <name evidence="2" type="ORF">E1292_24495</name>
</gene>
<dbReference type="InterPro" id="IPR019734">
    <property type="entry name" value="TPR_rpt"/>
</dbReference>
<keyword evidence="3" id="KW-1185">Reference proteome</keyword>
<proteinExistence type="predicted"/>
<dbReference type="Pfam" id="PF01381">
    <property type="entry name" value="HTH_3"/>
    <property type="match status" value="1"/>
</dbReference>